<evidence type="ECO:0000313" key="1">
    <source>
        <dbReference type="EMBL" id="VDL93541.1"/>
    </source>
</evidence>
<name>A0A183SSF8_SCHSO</name>
<dbReference type="EMBL" id="UYSU01034013">
    <property type="protein sequence ID" value="VDL93541.1"/>
    <property type="molecule type" value="Genomic_DNA"/>
</dbReference>
<reference evidence="3" key="1">
    <citation type="submission" date="2016-06" db="UniProtKB">
        <authorList>
            <consortium name="WormBaseParasite"/>
        </authorList>
    </citation>
    <scope>IDENTIFICATION</scope>
</reference>
<dbReference type="OrthoDB" id="6513546at2759"/>
<evidence type="ECO:0000313" key="2">
    <source>
        <dbReference type="Proteomes" id="UP000275846"/>
    </source>
</evidence>
<keyword evidence="2" id="KW-1185">Reference proteome</keyword>
<dbReference type="AlphaFoldDB" id="A0A183SSF8"/>
<dbReference type="Proteomes" id="UP000275846">
    <property type="component" value="Unassembled WGS sequence"/>
</dbReference>
<accession>A0A183SSF8</accession>
<proteinExistence type="predicted"/>
<protein>
    <submittedName>
        <fullName evidence="3">GIY-YIG domain-containing protein</fullName>
    </submittedName>
</protein>
<reference evidence="1 2" key="2">
    <citation type="submission" date="2018-11" db="EMBL/GenBank/DDBJ databases">
        <authorList>
            <consortium name="Pathogen Informatics"/>
        </authorList>
    </citation>
    <scope>NUCLEOTIDE SEQUENCE [LARGE SCALE GENOMIC DNA]</scope>
    <source>
        <strain evidence="1 2">NST_G2</strain>
    </source>
</reference>
<sequence length="322" mass="36369">MGVGHRPEATIRRLVMQPKGQQTPADTSGVIYRVNCLDCPANYCGMTDKRLITRMHEHTLAVRRKDIRSHIAMHSLENNHRFDFDGAQVLGRAENRLAREVIEAWQSDANSINRSIDIPVLYEAVKHHWRTRGRPMRNKVARPIATDQIKVLQHESGFNTGDAHTVDFIASLEVTLSKTQTTEDAKKSIRQKAPSIIISHRPHRTISPAEVKAIRELKKDEEIVIVPADKERATVILDKSEYVAKAQELLNDNVTQCEYLIRISTPSTESGLVRPRPSVVHNLKSPEKHNKEDLCGNADKTYSTVIPASRVISLLMNVYKDA</sequence>
<gene>
    <name evidence="1" type="ORF">SSLN_LOCUS7156</name>
</gene>
<evidence type="ECO:0000313" key="3">
    <source>
        <dbReference type="WBParaSite" id="SSLN_0000739101-mRNA-1"/>
    </source>
</evidence>
<organism evidence="3">
    <name type="scientific">Schistocephalus solidus</name>
    <name type="common">Tapeworm</name>
    <dbReference type="NCBI Taxonomy" id="70667"/>
    <lineage>
        <taxon>Eukaryota</taxon>
        <taxon>Metazoa</taxon>
        <taxon>Spiralia</taxon>
        <taxon>Lophotrochozoa</taxon>
        <taxon>Platyhelminthes</taxon>
        <taxon>Cestoda</taxon>
        <taxon>Eucestoda</taxon>
        <taxon>Diphyllobothriidea</taxon>
        <taxon>Diphyllobothriidae</taxon>
        <taxon>Schistocephalus</taxon>
    </lineage>
</organism>
<dbReference type="WBParaSite" id="SSLN_0000739101-mRNA-1">
    <property type="protein sequence ID" value="SSLN_0000739101-mRNA-1"/>
    <property type="gene ID" value="SSLN_0000739101"/>
</dbReference>